<dbReference type="PANTHER" id="PTHR23508">
    <property type="entry name" value="CARBOXYLIC ACID TRANSPORTER PROTEIN HOMOLOG"/>
    <property type="match status" value="1"/>
</dbReference>
<dbReference type="EMBL" id="FCOC02000009">
    <property type="protein sequence ID" value="SAL34824.1"/>
    <property type="molecule type" value="Genomic_DNA"/>
</dbReference>
<feature type="transmembrane region" description="Helical" evidence="5">
    <location>
        <begin position="101"/>
        <end position="121"/>
    </location>
</feature>
<dbReference type="OrthoDB" id="183263at2"/>
<dbReference type="PROSITE" id="PS00217">
    <property type="entry name" value="SUGAR_TRANSPORT_2"/>
    <property type="match status" value="1"/>
</dbReference>
<evidence type="ECO:0000256" key="2">
    <source>
        <dbReference type="ARBA" id="ARBA00022692"/>
    </source>
</evidence>
<feature type="transmembrane region" description="Helical" evidence="5">
    <location>
        <begin position="314"/>
        <end position="334"/>
    </location>
</feature>
<dbReference type="InterPro" id="IPR020846">
    <property type="entry name" value="MFS_dom"/>
</dbReference>
<keyword evidence="4 5" id="KW-0472">Membrane</keyword>
<dbReference type="AlphaFoldDB" id="A0A158GRQ7"/>
<dbReference type="InterPro" id="IPR005829">
    <property type="entry name" value="Sugar_transporter_CS"/>
</dbReference>
<feature type="transmembrane region" description="Helical" evidence="5">
    <location>
        <begin position="404"/>
        <end position="425"/>
    </location>
</feature>
<dbReference type="SUPFAM" id="SSF103473">
    <property type="entry name" value="MFS general substrate transporter"/>
    <property type="match status" value="1"/>
</dbReference>
<dbReference type="Gene3D" id="1.20.1250.20">
    <property type="entry name" value="MFS general substrate transporter like domains"/>
    <property type="match status" value="2"/>
</dbReference>
<evidence type="ECO:0000259" key="6">
    <source>
        <dbReference type="PROSITE" id="PS50850"/>
    </source>
</evidence>
<evidence type="ECO:0000256" key="1">
    <source>
        <dbReference type="ARBA" id="ARBA00004141"/>
    </source>
</evidence>
<dbReference type="Proteomes" id="UP000054893">
    <property type="component" value="Unassembled WGS sequence"/>
</dbReference>
<protein>
    <submittedName>
        <fullName evidence="7">MFS transporter</fullName>
    </submittedName>
</protein>
<gene>
    <name evidence="7" type="ORF">AWB64_03417</name>
</gene>
<dbReference type="Pfam" id="PF07690">
    <property type="entry name" value="MFS_1"/>
    <property type="match status" value="1"/>
</dbReference>
<evidence type="ECO:0000256" key="4">
    <source>
        <dbReference type="ARBA" id="ARBA00023136"/>
    </source>
</evidence>
<evidence type="ECO:0000256" key="3">
    <source>
        <dbReference type="ARBA" id="ARBA00022989"/>
    </source>
</evidence>
<feature type="transmembrane region" description="Helical" evidence="5">
    <location>
        <begin position="68"/>
        <end position="89"/>
    </location>
</feature>
<accession>A0A158GRQ7</accession>
<feature type="domain" description="Major facilitator superfamily (MFS) profile" evidence="6">
    <location>
        <begin position="26"/>
        <end position="429"/>
    </location>
</feature>
<reference evidence="7 8" key="1">
    <citation type="submission" date="2016-01" db="EMBL/GenBank/DDBJ databases">
        <authorList>
            <person name="Oliw E.H."/>
        </authorList>
    </citation>
    <scope>NUCLEOTIDE SEQUENCE [LARGE SCALE GENOMIC DNA]</scope>
    <source>
        <strain evidence="7">LMG 22029</strain>
    </source>
</reference>
<dbReference type="InterPro" id="IPR036259">
    <property type="entry name" value="MFS_trans_sf"/>
</dbReference>
<proteinExistence type="predicted"/>
<feature type="transmembrane region" description="Helical" evidence="5">
    <location>
        <begin position="24"/>
        <end position="48"/>
    </location>
</feature>
<dbReference type="RefSeq" id="WP_060856544.1">
    <property type="nucleotide sequence ID" value="NZ_FCOC02000009.1"/>
</dbReference>
<keyword evidence="3 5" id="KW-1133">Transmembrane helix</keyword>
<dbReference type="PANTHER" id="PTHR23508:SF10">
    <property type="entry name" value="CARBOXYLIC ACID TRANSPORTER PROTEIN HOMOLOG"/>
    <property type="match status" value="1"/>
</dbReference>
<feature type="transmembrane region" description="Helical" evidence="5">
    <location>
        <begin position="340"/>
        <end position="363"/>
    </location>
</feature>
<feature type="transmembrane region" description="Helical" evidence="5">
    <location>
        <begin position="187"/>
        <end position="206"/>
    </location>
</feature>
<keyword evidence="2 5" id="KW-0812">Transmembrane</keyword>
<evidence type="ECO:0000256" key="5">
    <source>
        <dbReference type="SAM" id="Phobius"/>
    </source>
</evidence>
<feature type="transmembrane region" description="Helical" evidence="5">
    <location>
        <begin position="240"/>
        <end position="260"/>
    </location>
</feature>
<feature type="transmembrane region" description="Helical" evidence="5">
    <location>
        <begin position="375"/>
        <end position="398"/>
    </location>
</feature>
<dbReference type="PROSITE" id="PS50850">
    <property type="entry name" value="MFS"/>
    <property type="match status" value="1"/>
</dbReference>
<feature type="transmembrane region" description="Helical" evidence="5">
    <location>
        <begin position="160"/>
        <end position="181"/>
    </location>
</feature>
<organism evidence="7 8">
    <name type="scientific">Caballeronia sordidicola</name>
    <name type="common">Burkholderia sordidicola</name>
    <dbReference type="NCBI Taxonomy" id="196367"/>
    <lineage>
        <taxon>Bacteria</taxon>
        <taxon>Pseudomonadati</taxon>
        <taxon>Pseudomonadota</taxon>
        <taxon>Betaproteobacteria</taxon>
        <taxon>Burkholderiales</taxon>
        <taxon>Burkholderiaceae</taxon>
        <taxon>Caballeronia</taxon>
    </lineage>
</organism>
<feature type="transmembrane region" description="Helical" evidence="5">
    <location>
        <begin position="127"/>
        <end position="148"/>
    </location>
</feature>
<dbReference type="GO" id="GO:0005886">
    <property type="term" value="C:plasma membrane"/>
    <property type="evidence" value="ECO:0007669"/>
    <property type="project" value="TreeGrafter"/>
</dbReference>
<sequence length="435" mass="46629">MPRTLEPSIAAARRTRTPLNRTQIVGFWGAWAGWTLDGMDSFIYALVLAPALTELLPRSGYAATPANVGLAGSILFALFLVGWGLSFIWGPLADRFGRTKVLAATIFTFAIFTGLAATSHSVWELGIYRFLAGVGIGGEWALAGTYVAEAWPEDRRKMGAGYLQTGYYAGFFIAAALNYTIGATFGWRAMFLVGVVPVVVSIIVLLRVKETDKWQKVEATVVKQASSLRSIFSAQYRQRTIVATVLLTVAIIGLWAGAVYEPSAVIQLATKAGMTKPEAARMASIATGLLSIGTIVGCLALPPIAEKIGRRLTLAVYFIGMAVSIVLAFGWAFYLENGLVPFIALLVVLGFFGGNFALFSLWLPEQFETRVRATAFAFCTSIGRFFGAIVNFGIGAMVLHMKTLGVPIALTAVAFLIGLAVIPFAPETKGQDLPG</sequence>
<feature type="transmembrane region" description="Helical" evidence="5">
    <location>
        <begin position="280"/>
        <end position="302"/>
    </location>
</feature>
<dbReference type="InterPro" id="IPR011701">
    <property type="entry name" value="MFS"/>
</dbReference>
<evidence type="ECO:0000313" key="7">
    <source>
        <dbReference type="EMBL" id="SAL34824.1"/>
    </source>
</evidence>
<evidence type="ECO:0000313" key="8">
    <source>
        <dbReference type="Proteomes" id="UP000054893"/>
    </source>
</evidence>
<dbReference type="GO" id="GO:0046943">
    <property type="term" value="F:carboxylic acid transmembrane transporter activity"/>
    <property type="evidence" value="ECO:0007669"/>
    <property type="project" value="TreeGrafter"/>
</dbReference>
<comment type="subcellular location">
    <subcellularLocation>
        <location evidence="1">Membrane</location>
        <topology evidence="1">Multi-pass membrane protein</topology>
    </subcellularLocation>
</comment>
<name>A0A158GRQ7_CABSO</name>